<dbReference type="RefSeq" id="WP_158928779.1">
    <property type="nucleotide sequence ID" value="NZ_CP047020.1"/>
</dbReference>
<dbReference type="InterPro" id="IPR032710">
    <property type="entry name" value="NTF2-like_dom_sf"/>
</dbReference>
<sequence>MGIATPAAAPEWVLRIMNEIDTLRFGDGFARMTDDTEMYFGTEHVVGVEAIKAFFVRIDAPLNITHRVLECWTAADGVHLLRGEATMAKKTRPDVVVRAPFMHIFQLGADGTKSGAPAYIKTWRITAGPLRTDAVM</sequence>
<organism evidence="1 2">
    <name type="scientific">Streptomyces broussonetiae</name>
    <dbReference type="NCBI Taxonomy" id="2686304"/>
    <lineage>
        <taxon>Bacteria</taxon>
        <taxon>Bacillati</taxon>
        <taxon>Actinomycetota</taxon>
        <taxon>Actinomycetes</taxon>
        <taxon>Kitasatosporales</taxon>
        <taxon>Streptomycetaceae</taxon>
        <taxon>Streptomyces</taxon>
    </lineage>
</organism>
<gene>
    <name evidence="1" type="ORF">GQF42_41720</name>
</gene>
<accession>A0A6I6NL56</accession>
<dbReference type="EMBL" id="CP047020">
    <property type="protein sequence ID" value="QHA08906.1"/>
    <property type="molecule type" value="Genomic_DNA"/>
</dbReference>
<protein>
    <submittedName>
        <fullName evidence="1">Nuclear transport factor 2 family protein</fullName>
    </submittedName>
</protein>
<reference evidence="1 2" key="1">
    <citation type="submission" date="2019-12" db="EMBL/GenBank/DDBJ databases">
        <title>Streptomyces sp. strain T44 isolated from rhizosphere soil of Broussonetia papyrifera.</title>
        <authorList>
            <person name="Mo P."/>
        </authorList>
    </citation>
    <scope>NUCLEOTIDE SEQUENCE [LARGE SCALE GENOMIC DNA]</scope>
    <source>
        <strain evidence="1 2">T44</strain>
    </source>
</reference>
<name>A0A6I6NL56_9ACTN</name>
<dbReference type="Proteomes" id="UP000436138">
    <property type="component" value="Chromosome"/>
</dbReference>
<dbReference type="SUPFAM" id="SSF54427">
    <property type="entry name" value="NTF2-like"/>
    <property type="match status" value="1"/>
</dbReference>
<evidence type="ECO:0000313" key="1">
    <source>
        <dbReference type="EMBL" id="QHA08906.1"/>
    </source>
</evidence>
<dbReference type="AlphaFoldDB" id="A0A6I6NL56"/>
<dbReference type="KEGG" id="sbro:GQF42_41720"/>
<evidence type="ECO:0000313" key="2">
    <source>
        <dbReference type="Proteomes" id="UP000436138"/>
    </source>
</evidence>
<keyword evidence="2" id="KW-1185">Reference proteome</keyword>
<dbReference type="Gene3D" id="3.10.450.50">
    <property type="match status" value="1"/>
</dbReference>
<proteinExistence type="predicted"/>